<protein>
    <submittedName>
        <fullName evidence="2">Uncharacterized protein</fullName>
    </submittedName>
</protein>
<reference evidence="2 3" key="1">
    <citation type="submission" date="2019-10" db="EMBL/GenBank/DDBJ databases">
        <authorList>
            <person name="Palmer J.M."/>
        </authorList>
    </citation>
    <scope>NUCLEOTIDE SEQUENCE [LARGE SCALE GENOMIC DNA]</scope>
    <source>
        <strain evidence="2 3">TWF730</strain>
    </source>
</reference>
<organism evidence="2 3">
    <name type="scientific">Orbilia blumenaviensis</name>
    <dbReference type="NCBI Taxonomy" id="1796055"/>
    <lineage>
        <taxon>Eukaryota</taxon>
        <taxon>Fungi</taxon>
        <taxon>Dikarya</taxon>
        <taxon>Ascomycota</taxon>
        <taxon>Pezizomycotina</taxon>
        <taxon>Orbiliomycetes</taxon>
        <taxon>Orbiliales</taxon>
        <taxon>Orbiliaceae</taxon>
        <taxon>Orbilia</taxon>
    </lineage>
</organism>
<comment type="caution">
    <text evidence="2">The sequence shown here is derived from an EMBL/GenBank/DDBJ whole genome shotgun (WGS) entry which is preliminary data.</text>
</comment>
<evidence type="ECO:0000256" key="1">
    <source>
        <dbReference type="SAM" id="MobiDB-lite"/>
    </source>
</evidence>
<dbReference type="EMBL" id="JAVHNS010000002">
    <property type="protein sequence ID" value="KAK6361643.1"/>
    <property type="molecule type" value="Genomic_DNA"/>
</dbReference>
<gene>
    <name evidence="2" type="ORF">TWF730_005361</name>
</gene>
<accession>A0AAV9VJB7</accession>
<sequence>MCHYDMHHYLVCNHQLFSPEPASLCKTAKKRTCSWDSESEMPCVGVKTRSRNRIVRFEKACPDCLGVYIWDPIAPTSADATTTVASVSPLEPPSTAGVCGPQGGSSDQKQWRKKEREPASPKKKRTKPEGRKVLSTEETIVKNMHDPEVGSWTVIREQANAKNHNNAADPKASK</sequence>
<dbReference type="AlphaFoldDB" id="A0AAV9VJB7"/>
<name>A0AAV9VJB7_9PEZI</name>
<evidence type="ECO:0000313" key="2">
    <source>
        <dbReference type="EMBL" id="KAK6361643.1"/>
    </source>
</evidence>
<evidence type="ECO:0000313" key="3">
    <source>
        <dbReference type="Proteomes" id="UP001373714"/>
    </source>
</evidence>
<keyword evidence="3" id="KW-1185">Reference proteome</keyword>
<feature type="region of interest" description="Disordered" evidence="1">
    <location>
        <begin position="84"/>
        <end position="151"/>
    </location>
</feature>
<feature type="compositionally biased region" description="Basic and acidic residues" evidence="1">
    <location>
        <begin position="127"/>
        <end position="148"/>
    </location>
</feature>
<proteinExistence type="predicted"/>
<dbReference type="Proteomes" id="UP001373714">
    <property type="component" value="Unassembled WGS sequence"/>
</dbReference>